<protein>
    <submittedName>
        <fullName evidence="2">NAD(P)H-binding protein</fullName>
    </submittedName>
</protein>
<accession>A0ABR9CPS2</accession>
<evidence type="ECO:0000259" key="1">
    <source>
        <dbReference type="Pfam" id="PF13460"/>
    </source>
</evidence>
<dbReference type="SUPFAM" id="SSF51735">
    <property type="entry name" value="NAD(P)-binding Rossmann-fold domains"/>
    <property type="match status" value="1"/>
</dbReference>
<dbReference type="InterPro" id="IPR016040">
    <property type="entry name" value="NAD(P)-bd_dom"/>
</dbReference>
<evidence type="ECO:0000313" key="3">
    <source>
        <dbReference type="Proteomes" id="UP000632063"/>
    </source>
</evidence>
<name>A0ABR9CPS2_9HYPH</name>
<evidence type="ECO:0000313" key="2">
    <source>
        <dbReference type="EMBL" id="MBD8892649.1"/>
    </source>
</evidence>
<dbReference type="InterPro" id="IPR036291">
    <property type="entry name" value="NAD(P)-bd_dom_sf"/>
</dbReference>
<feature type="domain" description="NAD(P)-binding" evidence="1">
    <location>
        <begin position="8"/>
        <end position="191"/>
    </location>
</feature>
<dbReference type="PANTHER" id="PTHR43162:SF1">
    <property type="entry name" value="PRESTALK A DIFFERENTIATION PROTEIN A"/>
    <property type="match status" value="1"/>
</dbReference>
<dbReference type="RefSeq" id="WP_192148775.1">
    <property type="nucleotide sequence ID" value="NZ_JACYXI010000008.1"/>
</dbReference>
<proteinExistence type="predicted"/>
<comment type="caution">
    <text evidence="2">The sequence shown here is derived from an EMBL/GenBank/DDBJ whole genome shotgun (WGS) entry which is preliminary data.</text>
</comment>
<dbReference type="Gene3D" id="3.40.50.720">
    <property type="entry name" value="NAD(P)-binding Rossmann-like Domain"/>
    <property type="match status" value="1"/>
</dbReference>
<dbReference type="Proteomes" id="UP000632063">
    <property type="component" value="Unassembled WGS sequence"/>
</dbReference>
<dbReference type="Gene3D" id="3.90.25.10">
    <property type="entry name" value="UDP-galactose 4-epimerase, domain 1"/>
    <property type="match status" value="1"/>
</dbReference>
<reference evidence="3" key="1">
    <citation type="submission" date="2020-09" db="EMBL/GenBank/DDBJ databases">
        <title>The genome sequence of strain Labrenzia suaedae 4C16A.</title>
        <authorList>
            <person name="Liu Y."/>
        </authorList>
    </citation>
    <scope>NUCLEOTIDE SEQUENCE [LARGE SCALE GENOMIC DNA]</scope>
    <source>
        <strain evidence="3">4C16A</strain>
    </source>
</reference>
<dbReference type="InterPro" id="IPR051604">
    <property type="entry name" value="Ergot_Alk_Oxidoreductase"/>
</dbReference>
<keyword evidence="3" id="KW-1185">Reference proteome</keyword>
<organism evidence="2 3">
    <name type="scientific">Roseibium litorale</name>
    <dbReference type="NCBI Taxonomy" id="2803841"/>
    <lineage>
        <taxon>Bacteria</taxon>
        <taxon>Pseudomonadati</taxon>
        <taxon>Pseudomonadota</taxon>
        <taxon>Alphaproteobacteria</taxon>
        <taxon>Hyphomicrobiales</taxon>
        <taxon>Stappiaceae</taxon>
        <taxon>Roseibium</taxon>
    </lineage>
</organism>
<sequence length="293" mass="31755">MIVVTAPTGDIGSQVLHGLLDAGEAIRVIARDRSRLPADVQGRIEIVEGSHSDGTVLNRAFDGADRLFWLVPADPRAASADAAYVDFARPACEALKQSRITHVVSISALGRGWLKNAGHVTATLKMDDMLAATGVSYRALACASLMENVKRQAGLIKSQQAFYWPFPQDQAEPTCATRDVAAVAVDLLKNPTWDGFAEIPMLGPEDLSFREMMAIASEVLGQPVTYHEMSDEDLRGMMLKRGASEGMASAMVNMMVAKKEGMDHLVPAEDRSNNPTTFRTWCEEVLRPAVLAA</sequence>
<gene>
    <name evidence="2" type="ORF">IG616_13970</name>
</gene>
<dbReference type="Pfam" id="PF13460">
    <property type="entry name" value="NAD_binding_10"/>
    <property type="match status" value="1"/>
</dbReference>
<dbReference type="PANTHER" id="PTHR43162">
    <property type="match status" value="1"/>
</dbReference>
<dbReference type="EMBL" id="JACYXI010000008">
    <property type="protein sequence ID" value="MBD8892649.1"/>
    <property type="molecule type" value="Genomic_DNA"/>
</dbReference>
<reference evidence="2 3" key="2">
    <citation type="journal article" date="2021" name="Int. J. Syst. Evol. Microbiol.">
        <title>Roseibium litorale sp. nov., isolated from a tidal flat sediment and proposal for the reclassification of Labrenzia polysiphoniae as Roseibium polysiphoniae comb. nov.</title>
        <authorList>
            <person name="Liu Y."/>
            <person name="Pei T."/>
            <person name="Du J."/>
            <person name="Chao M."/>
            <person name="Deng M.R."/>
            <person name="Zhu H."/>
        </authorList>
    </citation>
    <scope>NUCLEOTIDE SEQUENCE [LARGE SCALE GENOMIC DNA]</scope>
    <source>
        <strain evidence="2 3">4C16A</strain>
    </source>
</reference>